<evidence type="ECO:0000313" key="2">
    <source>
        <dbReference type="Proteomes" id="UP000688947"/>
    </source>
</evidence>
<protein>
    <submittedName>
        <fullName evidence="1">Uncharacterized protein</fullName>
    </submittedName>
</protein>
<evidence type="ECO:0000313" key="1">
    <source>
        <dbReference type="EMBL" id="KAG6946673.1"/>
    </source>
</evidence>
<accession>A0A8T1TVM0</accession>
<name>A0A8T1TVM0_9STRA</name>
<dbReference type="Proteomes" id="UP000688947">
    <property type="component" value="Unassembled WGS sequence"/>
</dbReference>
<reference evidence="1" key="1">
    <citation type="submission" date="2021-01" db="EMBL/GenBank/DDBJ databases">
        <title>Phytophthora aleatoria, a newly-described species from Pinus radiata is distinct from Phytophthora cactorum isolates based on comparative genomics.</title>
        <authorList>
            <person name="Mcdougal R."/>
            <person name="Panda P."/>
            <person name="Williams N."/>
            <person name="Studholme D.J."/>
        </authorList>
    </citation>
    <scope>NUCLEOTIDE SEQUENCE</scope>
    <source>
        <strain evidence="1">NZFS 3830</strain>
    </source>
</reference>
<feature type="non-terminal residue" evidence="1">
    <location>
        <position position="50"/>
    </location>
</feature>
<organism evidence="1 2">
    <name type="scientific">Phytophthora cactorum</name>
    <dbReference type="NCBI Taxonomy" id="29920"/>
    <lineage>
        <taxon>Eukaryota</taxon>
        <taxon>Sar</taxon>
        <taxon>Stramenopiles</taxon>
        <taxon>Oomycota</taxon>
        <taxon>Peronosporomycetes</taxon>
        <taxon>Peronosporales</taxon>
        <taxon>Peronosporaceae</taxon>
        <taxon>Phytophthora</taxon>
    </lineage>
</organism>
<dbReference type="AlphaFoldDB" id="A0A8T1TVM0"/>
<gene>
    <name evidence="1" type="ORF">JG687_00016577</name>
</gene>
<comment type="caution">
    <text evidence="1">The sequence shown here is derived from an EMBL/GenBank/DDBJ whole genome shotgun (WGS) entry which is preliminary data.</text>
</comment>
<proteinExistence type="predicted"/>
<sequence length="50" mass="5643">MNQLAAKMKCAHFQRLSRSCLYKPSGPLRVCTDAEPKVCNRPPLVSRPRS</sequence>
<dbReference type="EMBL" id="JAENGZ010001699">
    <property type="protein sequence ID" value="KAG6946673.1"/>
    <property type="molecule type" value="Genomic_DNA"/>
</dbReference>